<dbReference type="AlphaFoldDB" id="A0A973VWI9"/>
<sequence>MTKHGSIIEELQRERANIDQLLADLEVAKSASMRWAAPRPLTQPNMWMASGKPRTRSTKQLRTKEHGYLKLVIHDGRAAVTQDVPVSLISHPLGPGEIRLIRSAGTLRLAFRIDAQYDLRYLSLVCALCVRFQHAHVGDGVLPVIRVKV</sequence>
<name>A0A973VWI9_9BRAD</name>
<gene>
    <name evidence="1" type="ORF">HAP48_006885</name>
</gene>
<organism evidence="1">
    <name type="scientific">Bradyrhizobium septentrionale</name>
    <dbReference type="NCBI Taxonomy" id="1404411"/>
    <lineage>
        <taxon>Bacteria</taxon>
        <taxon>Pseudomonadati</taxon>
        <taxon>Pseudomonadota</taxon>
        <taxon>Alphaproteobacteria</taxon>
        <taxon>Hyphomicrobiales</taxon>
        <taxon>Nitrobacteraceae</taxon>
        <taxon>Bradyrhizobium</taxon>
    </lineage>
</organism>
<evidence type="ECO:0000313" key="1">
    <source>
        <dbReference type="EMBL" id="NVI42829.1"/>
    </source>
</evidence>
<accession>A0A973VWI9</accession>
<reference evidence="1" key="1">
    <citation type="submission" date="2020-06" db="EMBL/GenBank/DDBJ databases">
        <title>Whole Genome Sequence of Bradyrhizobium sp. Strain 1S1.</title>
        <authorList>
            <person name="Bromfield E.S.P."/>
            <person name="Cloutier S."/>
        </authorList>
    </citation>
    <scope>NUCLEOTIDE SEQUENCE [LARGE SCALE GENOMIC DNA]</scope>
    <source>
        <strain evidence="1">1S1</strain>
    </source>
</reference>
<dbReference type="RefSeq" id="WP_029085181.1">
    <property type="nucleotide sequence ID" value="NZ_CP088285.1"/>
</dbReference>
<dbReference type="EMBL" id="JAAOLE020000001">
    <property type="protein sequence ID" value="NVI42829.1"/>
    <property type="molecule type" value="Genomic_DNA"/>
</dbReference>
<comment type="caution">
    <text evidence="1">The sequence shown here is derived from an EMBL/GenBank/DDBJ whole genome shotgun (WGS) entry which is preliminary data.</text>
</comment>
<protein>
    <submittedName>
        <fullName evidence="1">Uncharacterized protein</fullName>
    </submittedName>
</protein>
<proteinExistence type="predicted"/>